<dbReference type="GO" id="GO:0070475">
    <property type="term" value="P:rRNA base methylation"/>
    <property type="evidence" value="ECO:0007669"/>
    <property type="project" value="TreeGrafter"/>
</dbReference>
<keyword evidence="1" id="KW-0489">Methyltransferase</keyword>
<organism evidence="4">
    <name type="scientific">Aphanomyces invadans</name>
    <dbReference type="NCBI Taxonomy" id="157072"/>
    <lineage>
        <taxon>Eukaryota</taxon>
        <taxon>Sar</taxon>
        <taxon>Stramenopiles</taxon>
        <taxon>Oomycota</taxon>
        <taxon>Saprolegniomycetes</taxon>
        <taxon>Saprolegniales</taxon>
        <taxon>Verrucalvaceae</taxon>
        <taxon>Aphanomyces</taxon>
    </lineage>
</organism>
<proteinExistence type="predicted"/>
<dbReference type="eggNOG" id="KOG2912">
    <property type="taxonomic scope" value="Eukaryota"/>
</dbReference>
<dbReference type="EMBL" id="KI913970">
    <property type="protein sequence ID" value="ETV98132.1"/>
    <property type="molecule type" value="Genomic_DNA"/>
</dbReference>
<evidence type="ECO:0000313" key="4">
    <source>
        <dbReference type="EMBL" id="ETV98132.1"/>
    </source>
</evidence>
<evidence type="ECO:0000256" key="2">
    <source>
        <dbReference type="ARBA" id="ARBA00022679"/>
    </source>
</evidence>
<feature type="region of interest" description="Disordered" evidence="3">
    <location>
        <begin position="1"/>
        <end position="23"/>
    </location>
</feature>
<dbReference type="VEuPathDB" id="FungiDB:H310_08875"/>
<dbReference type="GO" id="GO:0005634">
    <property type="term" value="C:nucleus"/>
    <property type="evidence" value="ECO:0007669"/>
    <property type="project" value="TreeGrafter"/>
</dbReference>
<dbReference type="Gene3D" id="3.40.50.150">
    <property type="entry name" value="Vaccinia Virus protein VP39"/>
    <property type="match status" value="1"/>
</dbReference>
<dbReference type="OrthoDB" id="514248at2759"/>
<name>A0A024TXP4_9STRA</name>
<evidence type="ECO:0000256" key="1">
    <source>
        <dbReference type="ARBA" id="ARBA00022603"/>
    </source>
</evidence>
<dbReference type="GO" id="GO:0008168">
    <property type="term" value="F:methyltransferase activity"/>
    <property type="evidence" value="ECO:0007669"/>
    <property type="project" value="UniProtKB-KW"/>
</dbReference>
<gene>
    <name evidence="4" type="ORF">H310_08875</name>
</gene>
<evidence type="ECO:0008006" key="5">
    <source>
        <dbReference type="Google" id="ProtNLM"/>
    </source>
</evidence>
<protein>
    <recommendedName>
        <fullName evidence="5">U6 small nuclear RNA (adenine-(43)-N(6))-methyltransferase</fullName>
    </recommendedName>
</protein>
<keyword evidence="2" id="KW-0808">Transferase</keyword>
<dbReference type="AlphaFoldDB" id="A0A024TXP4"/>
<evidence type="ECO:0000256" key="3">
    <source>
        <dbReference type="SAM" id="MobiDB-lite"/>
    </source>
</evidence>
<dbReference type="InterPro" id="IPR029063">
    <property type="entry name" value="SAM-dependent_MTases_sf"/>
</dbReference>
<dbReference type="GeneID" id="20085925"/>
<dbReference type="RefSeq" id="XP_008873007.1">
    <property type="nucleotide sequence ID" value="XM_008874785.1"/>
</dbReference>
<dbReference type="PANTHER" id="PTHR13393">
    <property type="entry name" value="SAM-DEPENDENT METHYLTRANSFERASE"/>
    <property type="match status" value="1"/>
</dbReference>
<dbReference type="Pfam" id="PF05971">
    <property type="entry name" value="Methyltransf_10"/>
    <property type="match status" value="1"/>
</dbReference>
<accession>A0A024TXP4</accession>
<sequence length="475" mass="53186">MRGEKRKRTVVNNDGIHPRNMYRTPPDFEGLAKAYPSLQPYVRQSSNGTCSFQWNDPQAARELTKSLLHRDFGVTWDIPLNRLCPPLTNRLNYIHWIEDLILLSRSTYTATSDEGPIWGIDIGTGASCIYPLLGHSLNQWNFIATDIDALSLRYATANVESNNLSHAIHVEAVAPDAPSVLLIKSIATHASPILFSMCNPPFFDSVEEADTNPRTACTGSHGEMTTPGGEVAFISTMIQDSLVLHTKVRWYTSLIGRKSSLRPLLALLRSHGVCNMRTTEFLQGRTTRWGLAWSFTSDGHGSERQHSHKVLAKRRESKRRQELTFRVDQTDTSECVSLDLVHRRILDSAALVHMSEMDLAVTEGSSDQHGQPRRRMYMIEATRAGDGHRVLLFQAAVCAEATAVADNAGHRHECVDVALVWQQGVARDQFWTFSDKWKGAILRSGRRWRKAARPPCEGVARLGDAAAEQHDELKV</sequence>
<dbReference type="PANTHER" id="PTHR13393:SF0">
    <property type="entry name" value="RNA N6-ADENOSINE-METHYLTRANSFERASE METTL16"/>
    <property type="match status" value="1"/>
</dbReference>
<dbReference type="SUPFAM" id="SSF53335">
    <property type="entry name" value="S-adenosyl-L-methionine-dependent methyltransferases"/>
    <property type="match status" value="1"/>
</dbReference>
<dbReference type="InterPro" id="IPR010286">
    <property type="entry name" value="METTL16/RlmF"/>
</dbReference>
<reference evidence="4" key="1">
    <citation type="submission" date="2013-12" db="EMBL/GenBank/DDBJ databases">
        <title>The Genome Sequence of Aphanomyces invadans NJM9701.</title>
        <authorList>
            <consortium name="The Broad Institute Genomics Platform"/>
            <person name="Russ C."/>
            <person name="Tyler B."/>
            <person name="van West P."/>
            <person name="Dieguez-Uribeondo J."/>
            <person name="Young S.K."/>
            <person name="Zeng Q."/>
            <person name="Gargeya S."/>
            <person name="Fitzgerald M."/>
            <person name="Abouelleil A."/>
            <person name="Alvarado L."/>
            <person name="Chapman S.B."/>
            <person name="Gainer-Dewar J."/>
            <person name="Goldberg J."/>
            <person name="Griggs A."/>
            <person name="Gujja S."/>
            <person name="Hansen M."/>
            <person name="Howarth C."/>
            <person name="Imamovic A."/>
            <person name="Ireland A."/>
            <person name="Larimer J."/>
            <person name="McCowan C."/>
            <person name="Murphy C."/>
            <person name="Pearson M."/>
            <person name="Poon T.W."/>
            <person name="Priest M."/>
            <person name="Roberts A."/>
            <person name="Saif S."/>
            <person name="Shea T."/>
            <person name="Sykes S."/>
            <person name="Wortman J."/>
            <person name="Nusbaum C."/>
            <person name="Birren B."/>
        </authorList>
    </citation>
    <scope>NUCLEOTIDE SEQUENCE [LARGE SCALE GENOMIC DNA]</scope>
    <source>
        <strain evidence="4">NJM9701</strain>
    </source>
</reference>
<dbReference type="STRING" id="157072.A0A024TXP4"/>